<evidence type="ECO:0000313" key="2">
    <source>
        <dbReference type="EMBL" id="PXF42699.1"/>
    </source>
</evidence>
<reference evidence="2 3" key="1">
    <citation type="journal article" date="2018" name="Mol. Biol. Evol.">
        <title>Analysis of the draft genome of the red seaweed Gracilariopsis chorda provides insights into genome size evolution in Rhodophyta.</title>
        <authorList>
            <person name="Lee J."/>
            <person name="Yang E.C."/>
            <person name="Graf L."/>
            <person name="Yang J.H."/>
            <person name="Qiu H."/>
            <person name="Zel Zion U."/>
            <person name="Chan C.X."/>
            <person name="Stephens T.G."/>
            <person name="Weber A.P.M."/>
            <person name="Boo G.H."/>
            <person name="Boo S.M."/>
            <person name="Kim K.M."/>
            <person name="Shin Y."/>
            <person name="Jung M."/>
            <person name="Lee S.J."/>
            <person name="Yim H.S."/>
            <person name="Lee J.H."/>
            <person name="Bhattacharya D."/>
            <person name="Yoon H.S."/>
        </authorList>
    </citation>
    <scope>NUCLEOTIDE SEQUENCE [LARGE SCALE GENOMIC DNA]</scope>
    <source>
        <strain evidence="2 3">SKKU-2015</strain>
        <tissue evidence="2">Whole body</tissue>
    </source>
</reference>
<keyword evidence="1" id="KW-0472">Membrane</keyword>
<organism evidence="2 3">
    <name type="scientific">Gracilariopsis chorda</name>
    <dbReference type="NCBI Taxonomy" id="448386"/>
    <lineage>
        <taxon>Eukaryota</taxon>
        <taxon>Rhodophyta</taxon>
        <taxon>Florideophyceae</taxon>
        <taxon>Rhodymeniophycidae</taxon>
        <taxon>Gracilariales</taxon>
        <taxon>Gracilariaceae</taxon>
        <taxon>Gracilariopsis</taxon>
    </lineage>
</organism>
<name>A0A2V3IKX7_9FLOR</name>
<keyword evidence="1" id="KW-0812">Transmembrane</keyword>
<dbReference type="Proteomes" id="UP000247409">
    <property type="component" value="Unassembled WGS sequence"/>
</dbReference>
<keyword evidence="3" id="KW-1185">Reference proteome</keyword>
<feature type="transmembrane region" description="Helical" evidence="1">
    <location>
        <begin position="279"/>
        <end position="297"/>
    </location>
</feature>
<feature type="transmembrane region" description="Helical" evidence="1">
    <location>
        <begin position="6"/>
        <end position="25"/>
    </location>
</feature>
<accession>A0A2V3IKX7</accession>
<evidence type="ECO:0000313" key="3">
    <source>
        <dbReference type="Proteomes" id="UP000247409"/>
    </source>
</evidence>
<proteinExistence type="predicted"/>
<keyword evidence="1" id="KW-1133">Transmembrane helix</keyword>
<protein>
    <submittedName>
        <fullName evidence="2">Uncharacterized protein</fullName>
    </submittedName>
</protein>
<gene>
    <name evidence="2" type="ORF">BWQ96_07585</name>
</gene>
<evidence type="ECO:0000256" key="1">
    <source>
        <dbReference type="SAM" id="Phobius"/>
    </source>
</evidence>
<dbReference type="OrthoDB" id="10421594at2759"/>
<comment type="caution">
    <text evidence="2">The sequence shown here is derived from an EMBL/GenBank/DDBJ whole genome shotgun (WGS) entry which is preliminary data.</text>
</comment>
<sequence length="355" mass="39757">MAVIPIAASSFSVITALLSTLSELATYRALRRVLAIAQCQVLCKSNASCIRTQRRRLKTIAWGSLAVFVLLETVLSIFNDPVTIPQNIVEDCLQLVAIPFAEDTLHAGERGDEARILCRRTDLADGFLVKELGANITNAEAAAESERNVWCDEREVYGYIPQQQLNRDVRNDTAVCIGKTCVFVLMDGQDLYMSPRPTSEERSREENKTWFGFLKTQVNFEVSDKLRQKVGIRLARALQSGERDEERLRAQTLLGTRKGQCVRQDESARGRDATKVETSVLIVACVIWVVALGALVVTESPWMRRMEFFDMGCEVQWAQRSFAESVDEAGEGEAKLRGVVVDGERCVMVVREQRS</sequence>
<dbReference type="AlphaFoldDB" id="A0A2V3IKX7"/>
<dbReference type="EMBL" id="NBIV01000153">
    <property type="protein sequence ID" value="PXF42699.1"/>
    <property type="molecule type" value="Genomic_DNA"/>
</dbReference>